<gene>
    <name evidence="2" type="ORF">METEAL_22190</name>
</gene>
<keyword evidence="1" id="KW-1133">Transmembrane helix</keyword>
<reference evidence="3" key="1">
    <citation type="journal article" date="2023" name="Int. J. Syst. Evol. Microbiol.">
        <title>Mesoterricola silvestris gen. nov., sp. nov., Mesoterricola sediminis sp. nov., Geothrix oryzae sp. nov., Geothrix edaphica sp. nov., Geothrix rubra sp. nov., and Geothrix limicola sp. nov., six novel members of Acidobacteriota isolated from soils.</title>
        <authorList>
            <person name="Itoh H."/>
            <person name="Sugisawa Y."/>
            <person name="Mise K."/>
            <person name="Xu Z."/>
            <person name="Kuniyasu M."/>
            <person name="Ushijima N."/>
            <person name="Kawano K."/>
            <person name="Kobayashi E."/>
            <person name="Shiratori Y."/>
            <person name="Masuda Y."/>
            <person name="Senoo K."/>
        </authorList>
    </citation>
    <scope>NUCLEOTIDE SEQUENCE [LARGE SCALE GENOMIC DNA]</scope>
    <source>
        <strain evidence="3">W79</strain>
    </source>
</reference>
<keyword evidence="1" id="KW-0812">Transmembrane</keyword>
<proteinExistence type="predicted"/>
<keyword evidence="3" id="KW-1185">Reference proteome</keyword>
<evidence type="ECO:0000313" key="2">
    <source>
        <dbReference type="EMBL" id="BDU73045.1"/>
    </source>
</evidence>
<accession>A0AA48GP13</accession>
<sequence>MTGLEIAIILSVWGFAALVVHSIARLDVA</sequence>
<feature type="transmembrane region" description="Helical" evidence="1">
    <location>
        <begin position="6"/>
        <end position="24"/>
    </location>
</feature>
<evidence type="ECO:0000256" key="1">
    <source>
        <dbReference type="SAM" id="Phobius"/>
    </source>
</evidence>
<evidence type="ECO:0000313" key="3">
    <source>
        <dbReference type="Proteomes" id="UP001238179"/>
    </source>
</evidence>
<keyword evidence="1" id="KW-0472">Membrane</keyword>
<dbReference type="EMBL" id="AP027080">
    <property type="protein sequence ID" value="BDU73045.1"/>
    <property type="molecule type" value="Genomic_DNA"/>
</dbReference>
<dbReference type="AlphaFoldDB" id="A0AA48GP13"/>
<name>A0AA48GP13_9BACT</name>
<dbReference type="Proteomes" id="UP001238179">
    <property type="component" value="Chromosome"/>
</dbReference>
<dbReference type="KEGG" id="msil:METEAL_22190"/>
<protein>
    <submittedName>
        <fullName evidence="2">Uncharacterized protein</fullName>
    </submittedName>
</protein>
<organism evidence="2 3">
    <name type="scientific">Mesoterricola silvestris</name>
    <dbReference type="NCBI Taxonomy" id="2927979"/>
    <lineage>
        <taxon>Bacteria</taxon>
        <taxon>Pseudomonadati</taxon>
        <taxon>Acidobacteriota</taxon>
        <taxon>Holophagae</taxon>
        <taxon>Holophagales</taxon>
        <taxon>Holophagaceae</taxon>
        <taxon>Mesoterricola</taxon>
    </lineage>
</organism>